<gene>
    <name evidence="1" type="ORF">AEST_25620</name>
</gene>
<evidence type="ECO:0000313" key="1">
    <source>
        <dbReference type="EMBL" id="EJI84629.1"/>
    </source>
</evidence>
<dbReference type="EMBL" id="ALAB01000029">
    <property type="protein sequence ID" value="EJI84629.1"/>
    <property type="molecule type" value="Genomic_DNA"/>
</dbReference>
<keyword evidence="2" id="KW-1185">Reference proteome</keyword>
<protein>
    <recommendedName>
        <fullName evidence="3">HTH cro/C1-type domain-containing protein</fullName>
    </recommendedName>
</protein>
<dbReference type="CDD" id="cd00093">
    <property type="entry name" value="HTH_XRE"/>
    <property type="match status" value="1"/>
</dbReference>
<dbReference type="InterPro" id="IPR001387">
    <property type="entry name" value="Cro/C1-type_HTH"/>
</dbReference>
<dbReference type="SUPFAM" id="SSF47413">
    <property type="entry name" value="lambda repressor-like DNA-binding domains"/>
    <property type="match status" value="1"/>
</dbReference>
<dbReference type="Proteomes" id="UP000012043">
    <property type="component" value="Unassembled WGS sequence"/>
</dbReference>
<dbReference type="Gene3D" id="1.10.260.40">
    <property type="entry name" value="lambda repressor-like DNA-binding domains"/>
    <property type="match status" value="1"/>
</dbReference>
<organism evidence="1 2">
    <name type="scientific">Alishewanella aestuarii B11</name>
    <dbReference type="NCBI Taxonomy" id="1197174"/>
    <lineage>
        <taxon>Bacteria</taxon>
        <taxon>Pseudomonadati</taxon>
        <taxon>Pseudomonadota</taxon>
        <taxon>Gammaproteobacteria</taxon>
        <taxon>Alteromonadales</taxon>
        <taxon>Alteromonadaceae</taxon>
        <taxon>Alishewanella</taxon>
    </lineage>
</organism>
<reference evidence="1 2" key="1">
    <citation type="journal article" date="2012" name="J. Bacteriol.">
        <title>Genome Sequence of Pectin-Degrading Alishewanella aestuarii Strain B11T, Isolated from Tidal Flat Sediment.</title>
        <authorList>
            <person name="Jung J."/>
            <person name="Choi S."/>
            <person name="Chun J."/>
            <person name="Park W."/>
        </authorList>
    </citation>
    <scope>NUCLEOTIDE SEQUENCE [LARGE SCALE GENOMIC DNA]</scope>
    <source>
        <strain evidence="1 2">B11</strain>
    </source>
</reference>
<evidence type="ECO:0008006" key="3">
    <source>
        <dbReference type="Google" id="ProtNLM"/>
    </source>
</evidence>
<dbReference type="GO" id="GO:0003677">
    <property type="term" value="F:DNA binding"/>
    <property type="evidence" value="ECO:0007669"/>
    <property type="project" value="InterPro"/>
</dbReference>
<sequence>MKIPVESVADIGQVIRITRISQDLDQLTAAQLSSAGQSFLSHLENGKETAQIGKVLQVLESLGIGVELTLPPDVDTMLAKYQNSVKHGGNLHNYNVASDSPTEELSKTYRSGVLYEDGKRLQRTDIKTFLELWEKVSNSKRVRRS</sequence>
<proteinExistence type="predicted"/>
<dbReference type="InterPro" id="IPR010982">
    <property type="entry name" value="Lambda_DNA-bd_dom_sf"/>
</dbReference>
<dbReference type="RefSeq" id="WP_008609513.1">
    <property type="nucleotide sequence ID" value="NZ_ALAB01000029.1"/>
</dbReference>
<evidence type="ECO:0000313" key="2">
    <source>
        <dbReference type="Proteomes" id="UP000012043"/>
    </source>
</evidence>
<dbReference type="AlphaFoldDB" id="J2ID74"/>
<name>J2ID74_9ALTE</name>
<accession>J2ID74</accession>
<comment type="caution">
    <text evidence="1">The sequence shown here is derived from an EMBL/GenBank/DDBJ whole genome shotgun (WGS) entry which is preliminary data.</text>
</comment>